<dbReference type="InterPro" id="IPR036686">
    <property type="entry name" value="Class_II_Hydrophobin_sf"/>
</dbReference>
<comment type="caution">
    <text evidence="3">The sequence shown here is derived from an EMBL/GenBank/DDBJ whole genome shotgun (WGS) entry which is preliminary data.</text>
</comment>
<gene>
    <name evidence="3" type="ORF">XA68_15852</name>
</gene>
<keyword evidence="4" id="KW-1185">Reference proteome</keyword>
<proteinExistence type="predicted"/>
<dbReference type="GO" id="GO:0005576">
    <property type="term" value="C:extracellular region"/>
    <property type="evidence" value="ECO:0007669"/>
    <property type="project" value="InterPro"/>
</dbReference>
<sequence>MDRVKVAQRQREAARDGRHATELKMTYGMEWPMRTDNVLESVLEAPSGVDRQQGSTMKLLVLVAVALSGAGAIADGTPTTKSAPSGGASLSTSRPLPAVPSGPLQAPRFQNSTRGKRPFTNDSYKPCRNSTFLGATPNCCSFGPGPAECAPAAGKPKSAGDFISICQPPRVPKCCFTSLSGTQLCLGYVDG</sequence>
<dbReference type="Gene3D" id="3.20.120.10">
    <property type="entry name" value="Hydrophobin"/>
    <property type="match status" value="1"/>
</dbReference>
<organism evidence="3 4">
    <name type="scientific">Ophiocordyceps unilateralis</name>
    <name type="common">Zombie-ant fungus</name>
    <name type="synonym">Torrubia unilateralis</name>
    <dbReference type="NCBI Taxonomy" id="268505"/>
    <lineage>
        <taxon>Eukaryota</taxon>
        <taxon>Fungi</taxon>
        <taxon>Dikarya</taxon>
        <taxon>Ascomycota</taxon>
        <taxon>Pezizomycotina</taxon>
        <taxon>Sordariomycetes</taxon>
        <taxon>Hypocreomycetidae</taxon>
        <taxon>Hypocreales</taxon>
        <taxon>Ophiocordycipitaceae</taxon>
        <taxon>Ophiocordyceps</taxon>
    </lineage>
</organism>
<reference evidence="3 4" key="2">
    <citation type="journal article" date="2017" name="Sci. Rep.">
        <title>Ant-infecting Ophiocordyceps genomes reveal a high diversity of potential behavioral manipulation genes and a possible major role for enterotoxins.</title>
        <authorList>
            <person name="de Bekker C."/>
            <person name="Ohm R.A."/>
            <person name="Evans H.C."/>
            <person name="Brachmann A."/>
            <person name="Hughes D.P."/>
        </authorList>
    </citation>
    <scope>NUCLEOTIDE SEQUENCE [LARGE SCALE GENOMIC DNA]</scope>
    <source>
        <strain evidence="3 4">SC16a</strain>
    </source>
</reference>
<evidence type="ECO:0000256" key="2">
    <source>
        <dbReference type="SAM" id="MobiDB-lite"/>
    </source>
</evidence>
<evidence type="ECO:0000256" key="1">
    <source>
        <dbReference type="ARBA" id="ARBA00023157"/>
    </source>
</evidence>
<dbReference type="EMBL" id="LAZP02000497">
    <property type="protein sequence ID" value="PFH56857.1"/>
    <property type="molecule type" value="Genomic_DNA"/>
</dbReference>
<evidence type="ECO:0000313" key="3">
    <source>
        <dbReference type="EMBL" id="PFH56857.1"/>
    </source>
</evidence>
<feature type="region of interest" description="Disordered" evidence="2">
    <location>
        <begin position="73"/>
        <end position="120"/>
    </location>
</feature>
<reference evidence="3 4" key="1">
    <citation type="journal article" date="2015" name="BMC Genomics">
        <title>Gene expression during zombie ant biting behavior reflects the complexity underlying fungal parasitic behavioral manipulation.</title>
        <authorList>
            <person name="de Bekker C."/>
            <person name="Ohm R.A."/>
            <person name="Loreto R.G."/>
            <person name="Sebastian A."/>
            <person name="Albert I."/>
            <person name="Merrow M."/>
            <person name="Brachmann A."/>
            <person name="Hughes D.P."/>
        </authorList>
    </citation>
    <scope>NUCLEOTIDE SEQUENCE [LARGE SCALE GENOMIC DNA]</scope>
    <source>
        <strain evidence="3 4">SC16a</strain>
    </source>
</reference>
<feature type="compositionally biased region" description="Polar residues" evidence="2">
    <location>
        <begin position="77"/>
        <end position="94"/>
    </location>
</feature>
<name>A0A2A9P7E8_OPHUN</name>
<dbReference type="AlphaFoldDB" id="A0A2A9P7E8"/>
<evidence type="ECO:0000313" key="4">
    <source>
        <dbReference type="Proteomes" id="UP000037136"/>
    </source>
</evidence>
<keyword evidence="1" id="KW-1015">Disulfide bond</keyword>
<dbReference type="Proteomes" id="UP000037136">
    <property type="component" value="Unassembled WGS sequence"/>
</dbReference>
<evidence type="ECO:0008006" key="5">
    <source>
        <dbReference type="Google" id="ProtNLM"/>
    </source>
</evidence>
<protein>
    <recommendedName>
        <fullName evidence="5">Hydrophobin</fullName>
    </recommendedName>
</protein>
<accession>A0A2A9P7E8</accession>